<reference evidence="3 4" key="1">
    <citation type="submission" date="2016-10" db="EMBL/GenBank/DDBJ databases">
        <authorList>
            <person name="de Groot N.N."/>
        </authorList>
    </citation>
    <scope>NUCLEOTIDE SEQUENCE [LARGE SCALE GENOMIC DNA]</scope>
    <source>
        <strain evidence="3 4">DSM 2895</strain>
    </source>
</reference>
<evidence type="ECO:0000313" key="3">
    <source>
        <dbReference type="EMBL" id="SDK14991.1"/>
    </source>
</evidence>
<dbReference type="PIRSF" id="PIRSF026508">
    <property type="entry name" value="TelA"/>
    <property type="match status" value="1"/>
</dbReference>
<dbReference type="EMBL" id="FNED01000041">
    <property type="protein sequence ID" value="SDK14991.1"/>
    <property type="molecule type" value="Genomic_DNA"/>
</dbReference>
<name>A0A1G8ZIV3_ANEMI</name>
<evidence type="ECO:0000313" key="4">
    <source>
        <dbReference type="Proteomes" id="UP000182836"/>
    </source>
</evidence>
<organism evidence="3 4">
    <name type="scientific">Aneurinibacillus migulanus</name>
    <name type="common">Bacillus migulanus</name>
    <dbReference type="NCBI Taxonomy" id="47500"/>
    <lineage>
        <taxon>Bacteria</taxon>
        <taxon>Bacillati</taxon>
        <taxon>Bacillota</taxon>
        <taxon>Bacilli</taxon>
        <taxon>Bacillales</taxon>
        <taxon>Paenibacillaceae</taxon>
        <taxon>Aneurinibacillus group</taxon>
        <taxon>Aneurinibacillus</taxon>
    </lineage>
</organism>
<dbReference type="Proteomes" id="UP000182836">
    <property type="component" value="Unassembled WGS sequence"/>
</dbReference>
<gene>
    <name evidence="3" type="ORF">SAMN04487909_14117</name>
</gene>
<sequence length="364" mass="42251">MEYSTEYPVSANDANPSLSLEQKMRVKELARLISPAHPHTLVHYGADMQDKLARLADNMLNQVRSHQAEEQIGNVLHALLSKLREINPNELLTPQRGFLARLFGGSPAKVKQKLLVRCQRTNHEMERMADTLERLRHQMLRDTTMLDVLYAKNREYFNELNVYIVAAREKLEEVRECIIPTLRENVEKSGNEPLQVQELMDMERFADRLEKKLQDLLISQTIALQTAPQIRLIQENHGMLMEKIRSSVLSTIPLWKSQMVILLSLLRQQDALIVQRQTSQAVGEALKRNTEMLQKNARQAFDEQDRTIAKLNAFKETQEELMTVLEETLHIQREGSEKRRQIEQELEYIEQGTDDQLSQASHIR</sequence>
<dbReference type="InterPro" id="IPR008863">
    <property type="entry name" value="Toxic_anion-R_TelA"/>
</dbReference>
<dbReference type="PANTHER" id="PTHR38432">
    <property type="entry name" value="TELA-LIKE PROTEIN SAOUHSC_01408"/>
    <property type="match status" value="1"/>
</dbReference>
<protein>
    <submittedName>
        <fullName evidence="3">Uncharacterized conserved protein YaaN involved in tellurite resistance</fullName>
    </submittedName>
</protein>
<dbReference type="PANTHER" id="PTHR38432:SF1">
    <property type="entry name" value="TELA-LIKE PROTEIN SAOUHSC_01408"/>
    <property type="match status" value="1"/>
</dbReference>
<dbReference type="RefSeq" id="WP_052812113.1">
    <property type="nucleotide sequence ID" value="NZ_BJOA01000239.1"/>
</dbReference>
<accession>A0A1G8ZIV3</accession>
<comment type="similarity">
    <text evidence="1 2">Belongs to the TelA family.</text>
</comment>
<dbReference type="GeneID" id="42303922"/>
<evidence type="ECO:0000256" key="2">
    <source>
        <dbReference type="PIRNR" id="PIRNR026508"/>
    </source>
</evidence>
<dbReference type="OrthoDB" id="9768858at2"/>
<dbReference type="AlphaFoldDB" id="A0A1G8ZIV3"/>
<evidence type="ECO:0000256" key="1">
    <source>
        <dbReference type="ARBA" id="ARBA00005541"/>
    </source>
</evidence>
<proteinExistence type="inferred from homology"/>
<dbReference type="Pfam" id="PF05816">
    <property type="entry name" value="TelA"/>
    <property type="match status" value="1"/>
</dbReference>